<proteinExistence type="predicted"/>
<gene>
    <name evidence="2" type="ORF">TNIN_223131</name>
</gene>
<reference evidence="2" key="1">
    <citation type="submission" date="2020-08" db="EMBL/GenBank/DDBJ databases">
        <title>Multicomponent nature underlies the extraordinary mechanical properties of spider dragline silk.</title>
        <authorList>
            <person name="Kono N."/>
            <person name="Nakamura H."/>
            <person name="Mori M."/>
            <person name="Yoshida Y."/>
            <person name="Ohtoshi R."/>
            <person name="Malay A.D."/>
            <person name="Moran D.A.P."/>
            <person name="Tomita M."/>
            <person name="Numata K."/>
            <person name="Arakawa K."/>
        </authorList>
    </citation>
    <scope>NUCLEOTIDE SEQUENCE</scope>
</reference>
<organism evidence="2 3">
    <name type="scientific">Trichonephila inaurata madagascariensis</name>
    <dbReference type="NCBI Taxonomy" id="2747483"/>
    <lineage>
        <taxon>Eukaryota</taxon>
        <taxon>Metazoa</taxon>
        <taxon>Ecdysozoa</taxon>
        <taxon>Arthropoda</taxon>
        <taxon>Chelicerata</taxon>
        <taxon>Arachnida</taxon>
        <taxon>Araneae</taxon>
        <taxon>Araneomorphae</taxon>
        <taxon>Entelegynae</taxon>
        <taxon>Araneoidea</taxon>
        <taxon>Nephilidae</taxon>
        <taxon>Trichonephila</taxon>
        <taxon>Trichonephila inaurata</taxon>
    </lineage>
</organism>
<keyword evidence="3" id="KW-1185">Reference proteome</keyword>
<accession>A0A8X6X0Y3</accession>
<comment type="caution">
    <text evidence="2">The sequence shown here is derived from an EMBL/GenBank/DDBJ whole genome shotgun (WGS) entry which is preliminary data.</text>
</comment>
<name>A0A8X6X0Y3_9ARAC</name>
<dbReference type="Proteomes" id="UP000886998">
    <property type="component" value="Unassembled WGS sequence"/>
</dbReference>
<dbReference type="AlphaFoldDB" id="A0A8X6X0Y3"/>
<feature type="compositionally biased region" description="Polar residues" evidence="1">
    <location>
        <begin position="1"/>
        <end position="22"/>
    </location>
</feature>
<protein>
    <submittedName>
        <fullName evidence="2">Uncharacterized protein</fullName>
    </submittedName>
</protein>
<sequence>MPAKNSLASQPFRLTQKNSANNAVKPKSHLGNQGNPNRKARVNRDQSENRNNQGISSEKLPTWIRSHSEPYPMNGIISFVDAIITNGR</sequence>
<evidence type="ECO:0000256" key="1">
    <source>
        <dbReference type="SAM" id="MobiDB-lite"/>
    </source>
</evidence>
<evidence type="ECO:0000313" key="2">
    <source>
        <dbReference type="EMBL" id="GFY44900.1"/>
    </source>
</evidence>
<dbReference type="EMBL" id="BMAV01004462">
    <property type="protein sequence ID" value="GFY44900.1"/>
    <property type="molecule type" value="Genomic_DNA"/>
</dbReference>
<feature type="region of interest" description="Disordered" evidence="1">
    <location>
        <begin position="1"/>
        <end position="63"/>
    </location>
</feature>
<evidence type="ECO:0000313" key="3">
    <source>
        <dbReference type="Proteomes" id="UP000886998"/>
    </source>
</evidence>